<dbReference type="GO" id="GO:0006887">
    <property type="term" value="P:exocytosis"/>
    <property type="evidence" value="ECO:0007669"/>
    <property type="project" value="InterPro"/>
</dbReference>
<accession>A0A3Q1K3Q4</accession>
<dbReference type="OMA" id="ESTXSAN"/>
<protein>
    <recommendedName>
        <fullName evidence="5">Exocyst complex component Sec6</fullName>
    </recommendedName>
</protein>
<dbReference type="OrthoDB" id="190098at2759"/>
<reference evidence="3" key="2">
    <citation type="submission" date="2025-08" db="UniProtKB">
        <authorList>
            <consortium name="Ensembl"/>
        </authorList>
    </citation>
    <scope>IDENTIFICATION</scope>
</reference>
<dbReference type="PANTHER" id="PTHR21292">
    <property type="entry name" value="EXOCYST COMPLEX COMPONENT SEC6-RELATED"/>
    <property type="match status" value="1"/>
</dbReference>
<dbReference type="GO" id="GO:0000145">
    <property type="term" value="C:exocyst"/>
    <property type="evidence" value="ECO:0007669"/>
    <property type="project" value="InterPro"/>
</dbReference>
<name>A0A3Q1K3Q4_ANATE</name>
<dbReference type="InterPro" id="IPR042532">
    <property type="entry name" value="EXOC3/Sec6_C"/>
</dbReference>
<dbReference type="RefSeq" id="XP_026195862.1">
    <property type="nucleotide sequence ID" value="XM_026340077.1"/>
</dbReference>
<dbReference type="Pfam" id="PF06046">
    <property type="entry name" value="Sec6"/>
    <property type="match status" value="1"/>
</dbReference>
<dbReference type="Ensembl" id="ENSATET00000025789.3">
    <property type="protein sequence ID" value="ENSATEP00000025376.1"/>
    <property type="gene ID" value="ENSATEG00000017616.3"/>
</dbReference>
<evidence type="ECO:0000313" key="3">
    <source>
        <dbReference type="Ensembl" id="ENSATEP00000025376.1"/>
    </source>
</evidence>
<comment type="similarity">
    <text evidence="1">Belongs to the SEC6 family.</text>
</comment>
<dbReference type="STRING" id="64144.ENSATEP00000025376"/>
<keyword evidence="4" id="KW-1185">Reference proteome</keyword>
<dbReference type="InterPro" id="IPR010326">
    <property type="entry name" value="EXOC3/Sec6"/>
</dbReference>
<reference evidence="3" key="3">
    <citation type="submission" date="2025-09" db="UniProtKB">
        <authorList>
            <consortium name="Ensembl"/>
        </authorList>
    </citation>
    <scope>IDENTIFICATION</scope>
</reference>
<dbReference type="Gene3D" id="1.10.357.70">
    <property type="entry name" value="Exocyst complex component Sec6, C-terminal domain"/>
    <property type="match status" value="1"/>
</dbReference>
<dbReference type="GeneID" id="113148384"/>
<sequence length="650" mass="74772">MLSTLRGCLPCRTCRARAPFSRVSTWLTMRFPKLKILRSPRGQSPTEANNSATVVDGAQSVSSDEEPENVILTFEESLERLHLSQASQMLIQREERLFGEITEAEALKQHKEDVDKLAADYRKLKDIVESVIDQSMSVSIDGVGPDTLTSAVKAIYQEEEQDQRWRQRDQTPPAWRPCRWKADHDSKLSKMVKDRLDAPSTPPAELIDQSSLQQEINLIGRQLKDDLLWVVGVVRTCYPPQAHICNFYARLYHQFFSSRINKIANFGLVDKDCTFLLRWVNEYYPGILQSPDLAREIDTEAFGKLLPKELLEPLEEQYLSKQQSELKTYIGRVLDEAAQKWNNGEEPKREDGCYTSPVAYDIIQLINGMVTAAEKVLGDLTKAQSVTRELSVFIERFRSFQDNIIRQNREDSKAYIKANLGCIKQFREVLETKSSLFLEDERVKCLSVLDEMKQSAHMYLLNPVHDSLKQNYRKLGTNDWLNKSAFDKLLVSIETQIHDLQGSTESCHQELMCQFHEDVTVEYMRRLLKGEVKLKDRERQDQAYMLVKSNAERLHSLFSRMGSKEVWLKEILTKMAEVLKLQDLPAIQMQVVSLGSAFPDLSEKHISALLKLKTNFSKADRKTVKETLKDALRETTVENPRPFFSKVPVK</sequence>
<dbReference type="AlphaFoldDB" id="A0A3Q1K3Q4"/>
<reference evidence="3" key="1">
    <citation type="submission" date="2021-04" db="EMBL/GenBank/DDBJ databases">
        <authorList>
            <consortium name="Wellcome Sanger Institute Data Sharing"/>
        </authorList>
    </citation>
    <scope>NUCLEOTIDE SEQUENCE [LARGE SCALE GENOMIC DNA]</scope>
</reference>
<evidence type="ECO:0000256" key="2">
    <source>
        <dbReference type="SAM" id="MobiDB-lite"/>
    </source>
</evidence>
<feature type="region of interest" description="Disordered" evidence="2">
    <location>
        <begin position="38"/>
        <end position="67"/>
    </location>
</feature>
<organism evidence="3 4">
    <name type="scientific">Anabas testudineus</name>
    <name type="common">Climbing perch</name>
    <name type="synonym">Anthias testudineus</name>
    <dbReference type="NCBI Taxonomy" id="64144"/>
    <lineage>
        <taxon>Eukaryota</taxon>
        <taxon>Metazoa</taxon>
        <taxon>Chordata</taxon>
        <taxon>Craniata</taxon>
        <taxon>Vertebrata</taxon>
        <taxon>Euteleostomi</taxon>
        <taxon>Actinopterygii</taxon>
        <taxon>Neopterygii</taxon>
        <taxon>Teleostei</taxon>
        <taxon>Neoteleostei</taxon>
        <taxon>Acanthomorphata</taxon>
        <taxon>Anabantaria</taxon>
        <taxon>Anabantiformes</taxon>
        <taxon>Anabantoidei</taxon>
        <taxon>Anabantidae</taxon>
        <taxon>Anabas</taxon>
    </lineage>
</organism>
<dbReference type="GeneTree" id="ENSGT01030000234613"/>
<proteinExistence type="inferred from homology"/>
<dbReference type="GO" id="GO:0000149">
    <property type="term" value="F:SNARE binding"/>
    <property type="evidence" value="ECO:0007669"/>
    <property type="project" value="TreeGrafter"/>
</dbReference>
<evidence type="ECO:0008006" key="5">
    <source>
        <dbReference type="Google" id="ProtNLM"/>
    </source>
</evidence>
<dbReference type="Proteomes" id="UP000265040">
    <property type="component" value="Chromosome 22"/>
</dbReference>
<evidence type="ECO:0000256" key="1">
    <source>
        <dbReference type="ARBA" id="ARBA00009447"/>
    </source>
</evidence>
<dbReference type="PANTHER" id="PTHR21292:SF4">
    <property type="entry name" value="TUMOR NECROSIS FACTOR ALPHA-INDUCED PROTEIN 2"/>
    <property type="match status" value="1"/>
</dbReference>
<evidence type="ECO:0000313" key="4">
    <source>
        <dbReference type="Proteomes" id="UP000265040"/>
    </source>
</evidence>
<dbReference type="GO" id="GO:0051601">
    <property type="term" value="P:exocyst localization"/>
    <property type="evidence" value="ECO:0007669"/>
    <property type="project" value="TreeGrafter"/>
</dbReference>
<feature type="compositionally biased region" description="Polar residues" evidence="2">
    <location>
        <begin position="41"/>
        <end position="53"/>
    </location>
</feature>